<keyword evidence="1" id="KW-0812">Transmembrane</keyword>
<organism evidence="2">
    <name type="scientific">viral metagenome</name>
    <dbReference type="NCBI Taxonomy" id="1070528"/>
    <lineage>
        <taxon>unclassified sequences</taxon>
        <taxon>metagenomes</taxon>
        <taxon>organismal metagenomes</taxon>
    </lineage>
</organism>
<name>A0A6C0HC43_9ZZZZ</name>
<feature type="transmembrane region" description="Helical" evidence="1">
    <location>
        <begin position="72"/>
        <end position="91"/>
    </location>
</feature>
<protein>
    <submittedName>
        <fullName evidence="2">Uncharacterized protein</fullName>
    </submittedName>
</protein>
<proteinExistence type="predicted"/>
<feature type="transmembrane region" description="Helical" evidence="1">
    <location>
        <begin position="12"/>
        <end position="31"/>
    </location>
</feature>
<evidence type="ECO:0000313" key="2">
    <source>
        <dbReference type="EMBL" id="QHT77705.1"/>
    </source>
</evidence>
<keyword evidence="1" id="KW-1133">Transmembrane helix</keyword>
<reference evidence="2" key="1">
    <citation type="journal article" date="2020" name="Nature">
        <title>Giant virus diversity and host interactions through global metagenomics.</title>
        <authorList>
            <person name="Schulz F."/>
            <person name="Roux S."/>
            <person name="Paez-Espino D."/>
            <person name="Jungbluth S."/>
            <person name="Walsh D.A."/>
            <person name="Denef V.J."/>
            <person name="McMahon K.D."/>
            <person name="Konstantinidis K.T."/>
            <person name="Eloe-Fadrosh E.A."/>
            <person name="Kyrpides N.C."/>
            <person name="Woyke T."/>
        </authorList>
    </citation>
    <scope>NUCLEOTIDE SEQUENCE</scope>
    <source>
        <strain evidence="2">GVMAG-M-3300023179-90</strain>
    </source>
</reference>
<dbReference type="AlphaFoldDB" id="A0A6C0HC43"/>
<keyword evidence="1" id="KW-0472">Membrane</keyword>
<accession>A0A6C0HC43</accession>
<sequence length="101" mass="11697">MKLLQNVTELMYSIFNAVGIYLLWICLHYGASQLYVPLCAPNDVKGFVLSPFIVPAPHCQALRWLIYNGGNSISSMWIIFGTWCLSYLSPIRRNWHYQKKL</sequence>
<evidence type="ECO:0000256" key="1">
    <source>
        <dbReference type="SAM" id="Phobius"/>
    </source>
</evidence>
<dbReference type="EMBL" id="MN739920">
    <property type="protein sequence ID" value="QHT77705.1"/>
    <property type="molecule type" value="Genomic_DNA"/>
</dbReference>